<dbReference type="SUPFAM" id="SSF46894">
    <property type="entry name" value="C-terminal effector domain of the bipartite response regulators"/>
    <property type="match status" value="1"/>
</dbReference>
<proteinExistence type="predicted"/>
<feature type="domain" description="HTH luxR-type" evidence="4">
    <location>
        <begin position="8"/>
        <end position="73"/>
    </location>
</feature>
<dbReference type="CDD" id="cd06170">
    <property type="entry name" value="LuxR_C_like"/>
    <property type="match status" value="1"/>
</dbReference>
<dbReference type="SMART" id="SM00421">
    <property type="entry name" value="HTH_LUXR"/>
    <property type="match status" value="1"/>
</dbReference>
<organism evidence="5 6">
    <name type="scientific">Niabella pedocola</name>
    <dbReference type="NCBI Taxonomy" id="1752077"/>
    <lineage>
        <taxon>Bacteria</taxon>
        <taxon>Pseudomonadati</taxon>
        <taxon>Bacteroidota</taxon>
        <taxon>Chitinophagia</taxon>
        <taxon>Chitinophagales</taxon>
        <taxon>Chitinophagaceae</taxon>
        <taxon>Niabella</taxon>
    </lineage>
</organism>
<keyword evidence="2" id="KW-0238">DNA-binding</keyword>
<dbReference type="InterPro" id="IPR036388">
    <property type="entry name" value="WH-like_DNA-bd_sf"/>
</dbReference>
<evidence type="ECO:0000313" key="5">
    <source>
        <dbReference type="EMBL" id="MCD2424468.1"/>
    </source>
</evidence>
<dbReference type="PRINTS" id="PR00038">
    <property type="entry name" value="HTHLUXR"/>
</dbReference>
<dbReference type="Proteomes" id="UP001199816">
    <property type="component" value="Unassembled WGS sequence"/>
</dbReference>
<evidence type="ECO:0000313" key="6">
    <source>
        <dbReference type="Proteomes" id="UP001199816"/>
    </source>
</evidence>
<evidence type="ECO:0000259" key="4">
    <source>
        <dbReference type="PROSITE" id="PS50043"/>
    </source>
</evidence>
<protein>
    <submittedName>
        <fullName evidence="5">Helix-turn-helix transcriptional regulator</fullName>
    </submittedName>
</protein>
<keyword evidence="6" id="KW-1185">Reference proteome</keyword>
<dbReference type="Pfam" id="PF00196">
    <property type="entry name" value="GerE"/>
    <property type="match status" value="1"/>
</dbReference>
<reference evidence="5 6" key="1">
    <citation type="submission" date="2021-11" db="EMBL/GenBank/DDBJ databases">
        <title>Genomic of Niabella pedocola.</title>
        <authorList>
            <person name="Wu T."/>
        </authorList>
    </citation>
    <scope>NUCLEOTIDE SEQUENCE [LARGE SCALE GENOMIC DNA]</scope>
    <source>
        <strain evidence="5 6">JCM 31011</strain>
    </source>
</reference>
<dbReference type="PANTHER" id="PTHR44688:SF16">
    <property type="entry name" value="DNA-BINDING TRANSCRIPTIONAL ACTIVATOR DEVR_DOSR"/>
    <property type="match status" value="1"/>
</dbReference>
<dbReference type="InterPro" id="IPR016032">
    <property type="entry name" value="Sig_transdc_resp-reg_C-effctor"/>
</dbReference>
<dbReference type="PROSITE" id="PS50043">
    <property type="entry name" value="HTH_LUXR_2"/>
    <property type="match status" value="1"/>
</dbReference>
<evidence type="ECO:0000256" key="1">
    <source>
        <dbReference type="ARBA" id="ARBA00023015"/>
    </source>
</evidence>
<accession>A0ABS8PTS3</accession>
<name>A0ABS8PTS3_9BACT</name>
<dbReference type="EMBL" id="JAJNEC010000005">
    <property type="protein sequence ID" value="MCD2424468.1"/>
    <property type="molecule type" value="Genomic_DNA"/>
</dbReference>
<dbReference type="RefSeq" id="WP_231006415.1">
    <property type="nucleotide sequence ID" value="NZ_JAJNEC010000005.1"/>
</dbReference>
<evidence type="ECO:0000256" key="3">
    <source>
        <dbReference type="ARBA" id="ARBA00023163"/>
    </source>
</evidence>
<gene>
    <name evidence="5" type="ORF">LQ567_16935</name>
</gene>
<dbReference type="InterPro" id="IPR000792">
    <property type="entry name" value="Tscrpt_reg_LuxR_C"/>
</dbReference>
<keyword evidence="3" id="KW-0804">Transcription</keyword>
<dbReference type="Gene3D" id="1.10.10.10">
    <property type="entry name" value="Winged helix-like DNA-binding domain superfamily/Winged helix DNA-binding domain"/>
    <property type="match status" value="1"/>
</dbReference>
<keyword evidence="1" id="KW-0805">Transcription regulation</keyword>
<sequence length="85" mass="9786">MKKNNLLLHSNFAHLSPREKEILEMIVEEKTNVEISKELFISKRTVDGHRQNILNKLNVKTTVGLIKVVYETLISANNNTETLQL</sequence>
<dbReference type="PANTHER" id="PTHR44688">
    <property type="entry name" value="DNA-BINDING TRANSCRIPTIONAL ACTIVATOR DEVR_DOSR"/>
    <property type="match status" value="1"/>
</dbReference>
<comment type="caution">
    <text evidence="5">The sequence shown here is derived from an EMBL/GenBank/DDBJ whole genome shotgun (WGS) entry which is preliminary data.</text>
</comment>
<evidence type="ECO:0000256" key="2">
    <source>
        <dbReference type="ARBA" id="ARBA00023125"/>
    </source>
</evidence>